<feature type="transmembrane region" description="Helical" evidence="8">
    <location>
        <begin position="193"/>
        <end position="214"/>
    </location>
</feature>
<dbReference type="FunFam" id="3.40.50.300:FF:000913">
    <property type="entry name" value="ABC multidrug transporter SitT"/>
    <property type="match status" value="1"/>
</dbReference>
<dbReference type="PROSITE" id="PS50893">
    <property type="entry name" value="ABC_TRANSPORTER_2"/>
    <property type="match status" value="2"/>
</dbReference>
<comment type="similarity">
    <text evidence="2">Belongs to the ABC transporter superfamily. ABCB family. Multidrug resistance exporter (TC 3.A.1.201) subfamily.</text>
</comment>
<dbReference type="Gene3D" id="3.40.50.300">
    <property type="entry name" value="P-loop containing nucleotide triphosphate hydrolases"/>
    <property type="match status" value="2"/>
</dbReference>
<dbReference type="AlphaFoldDB" id="A0A9W9LT80"/>
<dbReference type="GO" id="GO:0016887">
    <property type="term" value="F:ATP hydrolysis activity"/>
    <property type="evidence" value="ECO:0007669"/>
    <property type="project" value="InterPro"/>
</dbReference>
<evidence type="ECO:0000256" key="8">
    <source>
        <dbReference type="SAM" id="Phobius"/>
    </source>
</evidence>
<evidence type="ECO:0000313" key="12">
    <source>
        <dbReference type="Proteomes" id="UP001149163"/>
    </source>
</evidence>
<evidence type="ECO:0000259" key="9">
    <source>
        <dbReference type="PROSITE" id="PS50893"/>
    </source>
</evidence>
<comment type="subcellular location">
    <subcellularLocation>
        <location evidence="1">Cell membrane</location>
        <topology evidence="1">Multi-pass membrane protein</topology>
    </subcellularLocation>
</comment>
<reference evidence="11" key="2">
    <citation type="journal article" date="2023" name="IMA Fungus">
        <title>Comparative genomic study of the Penicillium genus elucidates a diverse pangenome and 15 lateral gene transfer events.</title>
        <authorList>
            <person name="Petersen C."/>
            <person name="Sorensen T."/>
            <person name="Nielsen M.R."/>
            <person name="Sondergaard T.E."/>
            <person name="Sorensen J.L."/>
            <person name="Fitzpatrick D.A."/>
            <person name="Frisvad J.C."/>
            <person name="Nielsen K.L."/>
        </authorList>
    </citation>
    <scope>NUCLEOTIDE SEQUENCE</scope>
    <source>
        <strain evidence="11">IBT 26290</strain>
    </source>
</reference>
<feature type="transmembrane region" description="Helical" evidence="8">
    <location>
        <begin position="960"/>
        <end position="983"/>
    </location>
</feature>
<dbReference type="GO" id="GO:0090374">
    <property type="term" value="P:oligopeptide export from mitochondrion"/>
    <property type="evidence" value="ECO:0007669"/>
    <property type="project" value="TreeGrafter"/>
</dbReference>
<evidence type="ECO:0000256" key="5">
    <source>
        <dbReference type="ARBA" id="ARBA00022840"/>
    </source>
</evidence>
<dbReference type="InterPro" id="IPR039421">
    <property type="entry name" value="Type_1_exporter"/>
</dbReference>
<feature type="transmembrane region" description="Helical" evidence="8">
    <location>
        <begin position="306"/>
        <end position="326"/>
    </location>
</feature>
<feature type="transmembrane region" description="Helical" evidence="8">
    <location>
        <begin position="821"/>
        <end position="841"/>
    </location>
</feature>
<dbReference type="PANTHER" id="PTHR43394:SF27">
    <property type="entry name" value="ATP-DEPENDENT TRANSLOCASE ABCB1-LIKE"/>
    <property type="match status" value="1"/>
</dbReference>
<gene>
    <name evidence="11" type="ORF">N7482_001578</name>
</gene>
<reference evidence="11" key="1">
    <citation type="submission" date="2022-11" db="EMBL/GenBank/DDBJ databases">
        <authorList>
            <person name="Petersen C."/>
        </authorList>
    </citation>
    <scope>NUCLEOTIDE SEQUENCE</scope>
    <source>
        <strain evidence="11">IBT 26290</strain>
    </source>
</reference>
<evidence type="ECO:0000256" key="4">
    <source>
        <dbReference type="ARBA" id="ARBA00022741"/>
    </source>
</evidence>
<evidence type="ECO:0000256" key="7">
    <source>
        <dbReference type="ARBA" id="ARBA00023136"/>
    </source>
</evidence>
<dbReference type="Pfam" id="PF00664">
    <property type="entry name" value="ABC_membrane"/>
    <property type="match status" value="2"/>
</dbReference>
<dbReference type="OrthoDB" id="6500128at2759"/>
<dbReference type="EMBL" id="JAPQKN010000001">
    <property type="protein sequence ID" value="KAJ5175701.1"/>
    <property type="molecule type" value="Genomic_DNA"/>
</dbReference>
<dbReference type="Gene3D" id="1.20.1560.10">
    <property type="entry name" value="ABC transporter type 1, transmembrane domain"/>
    <property type="match status" value="2"/>
</dbReference>
<evidence type="ECO:0000256" key="1">
    <source>
        <dbReference type="ARBA" id="ARBA00004651"/>
    </source>
</evidence>
<dbReference type="InterPro" id="IPR036640">
    <property type="entry name" value="ABC1_TM_sf"/>
</dbReference>
<accession>A0A9W9LT80</accession>
<dbReference type="GeneID" id="81422879"/>
<keyword evidence="4" id="KW-0547">Nucleotide-binding</keyword>
<dbReference type="SUPFAM" id="SSF90123">
    <property type="entry name" value="ABC transporter transmembrane region"/>
    <property type="match status" value="2"/>
</dbReference>
<name>A0A9W9LT80_9EURO</name>
<dbReference type="CDD" id="cd18578">
    <property type="entry name" value="ABC_6TM_Pgp_ABCB1_D2_like"/>
    <property type="match status" value="1"/>
</dbReference>
<feature type="transmembrane region" description="Helical" evidence="8">
    <location>
        <begin position="699"/>
        <end position="724"/>
    </location>
</feature>
<keyword evidence="6 8" id="KW-1133">Transmembrane helix</keyword>
<feature type="transmembrane region" description="Helical" evidence="8">
    <location>
        <begin position="744"/>
        <end position="770"/>
    </location>
</feature>
<feature type="transmembrane region" description="Helical" evidence="8">
    <location>
        <begin position="847"/>
        <end position="866"/>
    </location>
</feature>
<feature type="transmembrane region" description="Helical" evidence="8">
    <location>
        <begin position="926"/>
        <end position="948"/>
    </location>
</feature>
<dbReference type="GO" id="GO:0005743">
    <property type="term" value="C:mitochondrial inner membrane"/>
    <property type="evidence" value="ECO:0007669"/>
    <property type="project" value="TreeGrafter"/>
</dbReference>
<dbReference type="FunFam" id="3.40.50.300:FF:000251">
    <property type="entry name" value="ABC transporter B family member 19"/>
    <property type="match status" value="1"/>
</dbReference>
<keyword evidence="12" id="KW-1185">Reference proteome</keyword>
<evidence type="ECO:0000256" key="2">
    <source>
        <dbReference type="ARBA" id="ARBA00007577"/>
    </source>
</evidence>
<keyword evidence="5" id="KW-0067">ATP-binding</keyword>
<evidence type="ECO:0000256" key="3">
    <source>
        <dbReference type="ARBA" id="ARBA00022692"/>
    </source>
</evidence>
<evidence type="ECO:0000313" key="11">
    <source>
        <dbReference type="EMBL" id="KAJ5175701.1"/>
    </source>
</evidence>
<evidence type="ECO:0000256" key="6">
    <source>
        <dbReference type="ARBA" id="ARBA00022989"/>
    </source>
</evidence>
<proteinExistence type="inferred from homology"/>
<organism evidence="11 12">
    <name type="scientific">Penicillium canariense</name>
    <dbReference type="NCBI Taxonomy" id="189055"/>
    <lineage>
        <taxon>Eukaryota</taxon>
        <taxon>Fungi</taxon>
        <taxon>Dikarya</taxon>
        <taxon>Ascomycota</taxon>
        <taxon>Pezizomycotina</taxon>
        <taxon>Eurotiomycetes</taxon>
        <taxon>Eurotiomycetidae</taxon>
        <taxon>Eurotiales</taxon>
        <taxon>Aspergillaceae</taxon>
        <taxon>Penicillium</taxon>
    </lineage>
</organism>
<feature type="transmembrane region" description="Helical" evidence="8">
    <location>
        <begin position="271"/>
        <end position="294"/>
    </location>
</feature>
<dbReference type="GO" id="GO:0005524">
    <property type="term" value="F:ATP binding"/>
    <property type="evidence" value="ECO:0007669"/>
    <property type="project" value="UniProtKB-KW"/>
</dbReference>
<dbReference type="InterPro" id="IPR003439">
    <property type="entry name" value="ABC_transporter-like_ATP-bd"/>
</dbReference>
<feature type="transmembrane region" description="Helical" evidence="8">
    <location>
        <begin position="41"/>
        <end position="65"/>
    </location>
</feature>
<dbReference type="SMART" id="SM00382">
    <property type="entry name" value="AAA"/>
    <property type="match status" value="2"/>
</dbReference>
<dbReference type="InterPro" id="IPR027417">
    <property type="entry name" value="P-loop_NTPase"/>
</dbReference>
<feature type="domain" description="ABC transmembrane type-1" evidence="10">
    <location>
        <begin position="699"/>
        <end position="988"/>
    </location>
</feature>
<dbReference type="SUPFAM" id="SSF52540">
    <property type="entry name" value="P-loop containing nucleoside triphosphate hydrolases"/>
    <property type="match status" value="2"/>
</dbReference>
<feature type="transmembrane region" description="Helical" evidence="8">
    <location>
        <begin position="168"/>
        <end position="187"/>
    </location>
</feature>
<dbReference type="InterPro" id="IPR003593">
    <property type="entry name" value="AAA+_ATPase"/>
</dbReference>
<dbReference type="Pfam" id="PF00005">
    <property type="entry name" value="ABC_tran"/>
    <property type="match status" value="2"/>
</dbReference>
<dbReference type="GO" id="GO:0005886">
    <property type="term" value="C:plasma membrane"/>
    <property type="evidence" value="ECO:0007669"/>
    <property type="project" value="UniProtKB-SubCell"/>
</dbReference>
<dbReference type="Proteomes" id="UP001149163">
    <property type="component" value="Unassembled WGS sequence"/>
</dbReference>
<protein>
    <submittedName>
        <fullName evidence="11">P-loop containing nucleoside triphosphate hydrolase</fullName>
    </submittedName>
</protein>
<dbReference type="CDD" id="cd18577">
    <property type="entry name" value="ABC_6TM_Pgp_ABCB1_D1_like"/>
    <property type="match status" value="1"/>
</dbReference>
<dbReference type="PROSITE" id="PS50929">
    <property type="entry name" value="ABC_TM1F"/>
    <property type="match status" value="2"/>
</dbReference>
<feature type="domain" description="ABC transporter" evidence="9">
    <location>
        <begin position="370"/>
        <end position="615"/>
    </location>
</feature>
<dbReference type="RefSeq" id="XP_056547309.1">
    <property type="nucleotide sequence ID" value="XM_056683703.1"/>
</dbReference>
<sequence length="1267" mass="137546">MEKDDHPLSPAVTRQLQRQIEIQDVKANIGTLLRYATTYDYVVLSISAVAAIAGGAALPVMSIAFGRLAGVLNDAYSGVLDQHDLNDKTVNTVLYLIYLAIGEFFTVALSTAGFMHFGERISCGIREQFVKACLRQNIGFYDTIQTGELTTRITADTNLLQDGISEKLGLAFAALATFVSALVVCFANHWKLTLMLCSMAVSIIMTMAIGSHLVTKWGTESYGLYAEGDSLANEVLGSVRIAMAFGSQEKLAQLYDGRLAKAEKPGFRMQATFGIMLGVTFLIMYLGYAISFWQGARFLGAGDIRLASVVTILLAIMTGTFSVGNMSSNFQALIKSLSVAAKIFAVIDRQSPIDPTSGSGSTLPAVRGEIRFENVKMIYPSRPGVTVMKDLSLTIPAGQSTAIVGASGSSKSTIISLLHRFYEPIDGKVLLDGHDITTLDPRWIRRQMPLVGQESMLFNTSIYNNIAYGFIGADLEHSPPDVKREAIEQAAKLANAHYFISNLPKSYSTEIGESGGLLSGGQKQRIAIARAIVSNPKILLLDEATSALDSKSEKVVQAALDSASGSRTTVIIAHRLSTVKKADKIIVLSNGAVVEEGTHTELLEKGGVYSTLISKQQINEKKSAIEEATDAATSETVSRQEKTEMQSFEHSVKLYPDGGTDEEAGEISQPSENSKQHVTTWTLIRTVARLNLPEQHWMVLGLFCSIICGAGIPVSAVFLAKLIVAMTQFNVTQDRARLTSDTSFWSIMYIVLAAGQLLSFSIEGVAFAYCGERLVRRARMEQFRHMLRQDASYFDKMTTAELTATIAGNASNIAGLSGTTLGSLLNVVTTLLGSLILSIAIGWKLALVTASSIPILIVCGYLRFGILSKYQVHTKKCHIESATGVCEAIAMIRTTASFGLEHHVAQSYSAALGKQRRLNILPVIKASILYAVSQSLVFLCMALGFWYGGTLVIAKEYTVLQFYICFAAIIFGAQSAGTVFSYAPDMGKARQAALEVHTLFSRQPSIDTWSCTGEQLESMQGNVEFRNCRFHYPMRPETEVLQGVNVTIEPGQFVAFVGSSGGGKSTLLSLLQRFYDPTHGSVLVDGFDTRSLNLNNYRTFLSLVAQEPALYEGTIRDNISLGALHDITDEEIEAACKDANIHEFIMSLPNGISTMVGSKGALLSGGQKQRIAIARALVRQPQILILDEPTSALDSNSEAEIQTAISKAAKGRTTVVVAHRLCTVQNADMIYVLKQGRVVEQGTHAQLMMEKGLYYEMAELQQLDTEI</sequence>
<comment type="caution">
    <text evidence="11">The sequence shown here is derived from an EMBL/GenBank/DDBJ whole genome shotgun (WGS) entry which is preliminary data.</text>
</comment>
<dbReference type="CDD" id="cd03249">
    <property type="entry name" value="ABC_MTABC3_MDL1_MDL2"/>
    <property type="match status" value="2"/>
</dbReference>
<evidence type="ECO:0000259" key="10">
    <source>
        <dbReference type="PROSITE" id="PS50929"/>
    </source>
</evidence>
<dbReference type="PANTHER" id="PTHR43394">
    <property type="entry name" value="ATP-DEPENDENT PERMEASE MDL1, MITOCHONDRIAL"/>
    <property type="match status" value="1"/>
</dbReference>
<keyword evidence="7 8" id="KW-0472">Membrane</keyword>
<feature type="domain" description="ABC transmembrane type-1" evidence="10">
    <location>
        <begin position="46"/>
        <end position="335"/>
    </location>
</feature>
<dbReference type="GO" id="GO:0015421">
    <property type="term" value="F:ABC-type oligopeptide transporter activity"/>
    <property type="evidence" value="ECO:0007669"/>
    <property type="project" value="TreeGrafter"/>
</dbReference>
<dbReference type="PROSITE" id="PS00211">
    <property type="entry name" value="ABC_TRANSPORTER_1"/>
    <property type="match status" value="2"/>
</dbReference>
<dbReference type="InterPro" id="IPR011527">
    <property type="entry name" value="ABC1_TM_dom"/>
</dbReference>
<feature type="domain" description="ABC transporter" evidence="9">
    <location>
        <begin position="1023"/>
        <end position="1260"/>
    </location>
</feature>
<feature type="transmembrane region" description="Helical" evidence="8">
    <location>
        <begin position="95"/>
        <end position="117"/>
    </location>
</feature>
<keyword evidence="11" id="KW-0378">Hydrolase</keyword>
<dbReference type="InterPro" id="IPR017871">
    <property type="entry name" value="ABC_transporter-like_CS"/>
</dbReference>
<keyword evidence="3 8" id="KW-0812">Transmembrane</keyword>